<evidence type="ECO:0000256" key="3">
    <source>
        <dbReference type="ARBA" id="ARBA00022597"/>
    </source>
</evidence>
<dbReference type="PANTHER" id="PTHR45008">
    <property type="entry name" value="PTS SYSTEM GLUCOSE-SPECIFIC EIIA COMPONENT"/>
    <property type="match status" value="1"/>
</dbReference>
<sequence length="164" mass="17594">MFKNLFKKESPETQLFAPVNGEIIPLEEVPDPVFSQKMMGDGIAIKPSEGKVCAPADGEIVQVPDTKHAVGLRAKDGSEILVHIGLETVSLNGEGFTAEVKTGDKVSAGDVLMTFDLDYIRNNAENDITPVVVTNGQETGKQYTMTEEKKATIGETVIITASAK</sequence>
<feature type="domain" description="PTS EIIA type-1" evidence="7">
    <location>
        <begin position="31"/>
        <end position="135"/>
    </location>
</feature>
<gene>
    <name evidence="8" type="ORF">ACFSUO_11830</name>
</gene>
<dbReference type="EMBL" id="JBHUNA010000024">
    <property type="protein sequence ID" value="MFD2761642.1"/>
    <property type="molecule type" value="Genomic_DNA"/>
</dbReference>
<evidence type="ECO:0000256" key="5">
    <source>
        <dbReference type="ARBA" id="ARBA00022683"/>
    </source>
</evidence>
<keyword evidence="6" id="KW-0418">Kinase</keyword>
<evidence type="ECO:0000256" key="1">
    <source>
        <dbReference type="ARBA" id="ARBA00004496"/>
    </source>
</evidence>
<name>A0ABW5V791_9BACI</name>
<keyword evidence="2" id="KW-0813">Transport</keyword>
<dbReference type="PANTHER" id="PTHR45008:SF1">
    <property type="entry name" value="PTS SYSTEM GLUCOSE-SPECIFIC EIIA COMPONENT"/>
    <property type="match status" value="1"/>
</dbReference>
<evidence type="ECO:0000313" key="9">
    <source>
        <dbReference type="Proteomes" id="UP001597502"/>
    </source>
</evidence>
<organism evidence="8 9">
    <name type="scientific">Lentibacillus juripiscarius</name>
    <dbReference type="NCBI Taxonomy" id="257446"/>
    <lineage>
        <taxon>Bacteria</taxon>
        <taxon>Bacillati</taxon>
        <taxon>Bacillota</taxon>
        <taxon>Bacilli</taxon>
        <taxon>Bacillales</taxon>
        <taxon>Bacillaceae</taxon>
        <taxon>Lentibacillus</taxon>
    </lineage>
</organism>
<dbReference type="InterPro" id="IPR050890">
    <property type="entry name" value="PTS_EIIA_component"/>
</dbReference>
<dbReference type="PROSITE" id="PS51093">
    <property type="entry name" value="PTS_EIIA_TYPE_1"/>
    <property type="match status" value="1"/>
</dbReference>
<comment type="subcellular location">
    <subcellularLocation>
        <location evidence="1">Cytoplasm</location>
    </subcellularLocation>
</comment>
<dbReference type="Gene3D" id="2.70.70.10">
    <property type="entry name" value="Glucose Permease (Domain IIA)"/>
    <property type="match status" value="1"/>
</dbReference>
<reference evidence="9" key="1">
    <citation type="journal article" date="2019" name="Int. J. Syst. Evol. Microbiol.">
        <title>The Global Catalogue of Microorganisms (GCM) 10K type strain sequencing project: providing services to taxonomists for standard genome sequencing and annotation.</title>
        <authorList>
            <consortium name="The Broad Institute Genomics Platform"/>
            <consortium name="The Broad Institute Genome Sequencing Center for Infectious Disease"/>
            <person name="Wu L."/>
            <person name="Ma J."/>
        </authorList>
    </citation>
    <scope>NUCLEOTIDE SEQUENCE [LARGE SCALE GENOMIC DNA]</scope>
    <source>
        <strain evidence="9">TISTR 1535</strain>
    </source>
</reference>
<dbReference type="RefSeq" id="WP_382394340.1">
    <property type="nucleotide sequence ID" value="NZ_JBHUNA010000024.1"/>
</dbReference>
<keyword evidence="9" id="KW-1185">Reference proteome</keyword>
<evidence type="ECO:0000313" key="8">
    <source>
        <dbReference type="EMBL" id="MFD2761642.1"/>
    </source>
</evidence>
<dbReference type="SUPFAM" id="SSF51261">
    <property type="entry name" value="Duplicated hybrid motif"/>
    <property type="match status" value="1"/>
</dbReference>
<dbReference type="NCBIfam" id="TIGR00830">
    <property type="entry name" value="PTBA"/>
    <property type="match status" value="1"/>
</dbReference>
<dbReference type="Proteomes" id="UP001597502">
    <property type="component" value="Unassembled WGS sequence"/>
</dbReference>
<evidence type="ECO:0000259" key="7">
    <source>
        <dbReference type="PROSITE" id="PS51093"/>
    </source>
</evidence>
<dbReference type="Pfam" id="PF00358">
    <property type="entry name" value="PTS_EIIA_1"/>
    <property type="match status" value="1"/>
</dbReference>
<evidence type="ECO:0000256" key="2">
    <source>
        <dbReference type="ARBA" id="ARBA00022448"/>
    </source>
</evidence>
<comment type="caution">
    <text evidence="8">The sequence shown here is derived from an EMBL/GenBank/DDBJ whole genome shotgun (WGS) entry which is preliminary data.</text>
</comment>
<keyword evidence="3 8" id="KW-0762">Sugar transport</keyword>
<dbReference type="PROSITE" id="PS00371">
    <property type="entry name" value="PTS_EIIA_TYPE_1_HIS"/>
    <property type="match status" value="1"/>
</dbReference>
<keyword evidence="4" id="KW-0808">Transferase</keyword>
<dbReference type="InterPro" id="IPR011055">
    <property type="entry name" value="Dup_hybrid_motif"/>
</dbReference>
<evidence type="ECO:0000256" key="4">
    <source>
        <dbReference type="ARBA" id="ARBA00022679"/>
    </source>
</evidence>
<dbReference type="InterPro" id="IPR001127">
    <property type="entry name" value="PTS_EIIA_1_perm"/>
</dbReference>
<keyword evidence="5" id="KW-0598">Phosphotransferase system</keyword>
<protein>
    <submittedName>
        <fullName evidence="8">PTS glucose transporter subunit IIA</fullName>
    </submittedName>
</protein>
<evidence type="ECO:0000256" key="6">
    <source>
        <dbReference type="ARBA" id="ARBA00022777"/>
    </source>
</evidence>
<proteinExistence type="predicted"/>
<accession>A0ABW5V791</accession>